<evidence type="ECO:0000256" key="1">
    <source>
        <dbReference type="ARBA" id="ARBA00004685"/>
    </source>
</evidence>
<dbReference type="Proteomes" id="UP001213681">
    <property type="component" value="Unassembled WGS sequence"/>
</dbReference>
<keyword evidence="3" id="KW-0812">Transmembrane</keyword>
<dbReference type="RefSeq" id="XP_056762252.1">
    <property type="nucleotide sequence ID" value="XM_056913403.1"/>
</dbReference>
<keyword evidence="5" id="KW-1185">Reference proteome</keyword>
<evidence type="ECO:0000256" key="2">
    <source>
        <dbReference type="ARBA" id="ARBA00035112"/>
    </source>
</evidence>
<dbReference type="PANTHER" id="PTHR33365:SF4">
    <property type="entry name" value="CYCLOCHLOROTINE BIOSYNTHESIS PROTEIN O"/>
    <property type="match status" value="1"/>
</dbReference>
<protein>
    <submittedName>
        <fullName evidence="4">Uncharacterized protein</fullName>
    </submittedName>
</protein>
<dbReference type="InterPro" id="IPR021765">
    <property type="entry name" value="UstYa-like"/>
</dbReference>
<name>A0AAD6BXT9_9EURO</name>
<organism evidence="4 5">
    <name type="scientific">Penicillium daleae</name>
    <dbReference type="NCBI Taxonomy" id="63821"/>
    <lineage>
        <taxon>Eukaryota</taxon>
        <taxon>Fungi</taxon>
        <taxon>Dikarya</taxon>
        <taxon>Ascomycota</taxon>
        <taxon>Pezizomycotina</taxon>
        <taxon>Eurotiomycetes</taxon>
        <taxon>Eurotiomycetidae</taxon>
        <taxon>Eurotiales</taxon>
        <taxon>Aspergillaceae</taxon>
        <taxon>Penicillium</taxon>
    </lineage>
</organism>
<accession>A0AAD6BXT9</accession>
<reference evidence="4" key="2">
    <citation type="journal article" date="2023" name="IMA Fungus">
        <title>Comparative genomic study of the Penicillium genus elucidates a diverse pangenome and 15 lateral gene transfer events.</title>
        <authorList>
            <person name="Petersen C."/>
            <person name="Sorensen T."/>
            <person name="Nielsen M.R."/>
            <person name="Sondergaard T.E."/>
            <person name="Sorensen J.L."/>
            <person name="Fitzpatrick D.A."/>
            <person name="Frisvad J.C."/>
            <person name="Nielsen K.L."/>
        </authorList>
    </citation>
    <scope>NUCLEOTIDE SEQUENCE</scope>
    <source>
        <strain evidence="4">IBT 16125</strain>
    </source>
</reference>
<comment type="caution">
    <text evidence="4">The sequence shown here is derived from an EMBL/GenBank/DDBJ whole genome shotgun (WGS) entry which is preliminary data.</text>
</comment>
<reference evidence="4" key="1">
    <citation type="submission" date="2022-12" db="EMBL/GenBank/DDBJ databases">
        <authorList>
            <person name="Petersen C."/>
        </authorList>
    </citation>
    <scope>NUCLEOTIDE SEQUENCE</scope>
    <source>
        <strain evidence="4">IBT 16125</strain>
    </source>
</reference>
<dbReference type="GeneID" id="81603646"/>
<dbReference type="Pfam" id="PF11807">
    <property type="entry name" value="UstYa"/>
    <property type="match status" value="1"/>
</dbReference>
<dbReference type="EMBL" id="JAPVEA010000008">
    <property type="protein sequence ID" value="KAJ5439023.1"/>
    <property type="molecule type" value="Genomic_DNA"/>
</dbReference>
<evidence type="ECO:0000313" key="4">
    <source>
        <dbReference type="EMBL" id="KAJ5439023.1"/>
    </source>
</evidence>
<keyword evidence="3" id="KW-1133">Transmembrane helix</keyword>
<evidence type="ECO:0000256" key="3">
    <source>
        <dbReference type="SAM" id="Phobius"/>
    </source>
</evidence>
<sequence length="192" mass="21937">MEDAEEGQPFLSGKQTTPDVIRNVGSPKRRLLDWAWVISTLIFASLSVFLYVQCLRIEAYERGFSTDLDALKSQIQLHQVQFSGGLELNETGKLHRIVDPERPQYVGPPTPEIDAAWDDLMLALDLDLPVTESADVTWTMKGQDSSKYRVSLDLYHSLHCLNAIRRALDSDYYEPGVQHPYFFRLHIGMHPF</sequence>
<gene>
    <name evidence="4" type="ORF">N7458_010021</name>
</gene>
<feature type="transmembrane region" description="Helical" evidence="3">
    <location>
        <begin position="34"/>
        <end position="52"/>
    </location>
</feature>
<dbReference type="AlphaFoldDB" id="A0AAD6BXT9"/>
<comment type="pathway">
    <text evidence="1">Mycotoxin biosynthesis.</text>
</comment>
<dbReference type="PANTHER" id="PTHR33365">
    <property type="entry name" value="YALI0B05434P"/>
    <property type="match status" value="1"/>
</dbReference>
<keyword evidence="3" id="KW-0472">Membrane</keyword>
<comment type="similarity">
    <text evidence="2">Belongs to the ustYa family.</text>
</comment>
<dbReference type="GO" id="GO:0043386">
    <property type="term" value="P:mycotoxin biosynthetic process"/>
    <property type="evidence" value="ECO:0007669"/>
    <property type="project" value="InterPro"/>
</dbReference>
<evidence type="ECO:0000313" key="5">
    <source>
        <dbReference type="Proteomes" id="UP001213681"/>
    </source>
</evidence>
<proteinExistence type="inferred from homology"/>